<evidence type="ECO:0000313" key="2">
    <source>
        <dbReference type="Proteomes" id="UP000789920"/>
    </source>
</evidence>
<name>A0ACA9K891_9GLOM</name>
<proteinExistence type="predicted"/>
<protein>
    <submittedName>
        <fullName evidence="1">12906_t:CDS:1</fullName>
    </submittedName>
</protein>
<dbReference type="Proteomes" id="UP000789920">
    <property type="component" value="Unassembled WGS sequence"/>
</dbReference>
<keyword evidence="2" id="KW-1185">Reference proteome</keyword>
<organism evidence="1 2">
    <name type="scientific">Racocetra persica</name>
    <dbReference type="NCBI Taxonomy" id="160502"/>
    <lineage>
        <taxon>Eukaryota</taxon>
        <taxon>Fungi</taxon>
        <taxon>Fungi incertae sedis</taxon>
        <taxon>Mucoromycota</taxon>
        <taxon>Glomeromycotina</taxon>
        <taxon>Glomeromycetes</taxon>
        <taxon>Diversisporales</taxon>
        <taxon>Gigasporaceae</taxon>
        <taxon>Racocetra</taxon>
    </lineage>
</organism>
<sequence>ITRSIKLEAFCTIILQYVDQNRVQLGAQITFKALYLTKKEMSNYWEIKTR</sequence>
<gene>
    <name evidence="1" type="ORF">RPERSI_LOCUS20</name>
</gene>
<accession>A0ACA9K891</accession>
<comment type="caution">
    <text evidence="1">The sequence shown here is derived from an EMBL/GenBank/DDBJ whole genome shotgun (WGS) entry which is preliminary data.</text>
</comment>
<evidence type="ECO:0000313" key="1">
    <source>
        <dbReference type="EMBL" id="CAG8457723.1"/>
    </source>
</evidence>
<dbReference type="EMBL" id="CAJVQC010000014">
    <property type="protein sequence ID" value="CAG8457723.1"/>
    <property type="molecule type" value="Genomic_DNA"/>
</dbReference>
<reference evidence="1" key="1">
    <citation type="submission" date="2021-06" db="EMBL/GenBank/DDBJ databases">
        <authorList>
            <person name="Kallberg Y."/>
            <person name="Tangrot J."/>
            <person name="Rosling A."/>
        </authorList>
    </citation>
    <scope>NUCLEOTIDE SEQUENCE</scope>
    <source>
        <strain evidence="1">MA461A</strain>
    </source>
</reference>
<feature type="non-terminal residue" evidence="1">
    <location>
        <position position="1"/>
    </location>
</feature>